<feature type="transmembrane region" description="Helical" evidence="2">
    <location>
        <begin position="63"/>
        <end position="84"/>
    </location>
</feature>
<dbReference type="Proteomes" id="UP000887574">
    <property type="component" value="Unplaced"/>
</dbReference>
<keyword evidence="2" id="KW-0812">Transmembrane</keyword>
<accession>A0A915D2Z0</accession>
<evidence type="ECO:0000256" key="2">
    <source>
        <dbReference type="SAM" id="Phobius"/>
    </source>
</evidence>
<proteinExistence type="predicted"/>
<feature type="region of interest" description="Disordered" evidence="1">
    <location>
        <begin position="92"/>
        <end position="126"/>
    </location>
</feature>
<dbReference type="WBParaSite" id="jg14873">
    <property type="protein sequence ID" value="jg14873"/>
    <property type="gene ID" value="jg14873"/>
</dbReference>
<feature type="compositionally biased region" description="Polar residues" evidence="1">
    <location>
        <begin position="92"/>
        <end position="113"/>
    </location>
</feature>
<name>A0A915D2Z0_9BILA</name>
<sequence length="126" mass="13792">MCCSVYILQQDEIRGESLTTPFSSSTTNVEMDAATAAGMETPTKTRAQAGGELPSLTTFLLDFLAVFFGWQAHLLLFASFWVWLAMKRVGGQQPSNGAGSRNSSNKSMHSNSLMLAEKQEKRLNPL</sequence>
<evidence type="ECO:0000256" key="1">
    <source>
        <dbReference type="SAM" id="MobiDB-lite"/>
    </source>
</evidence>
<evidence type="ECO:0000313" key="4">
    <source>
        <dbReference type="WBParaSite" id="jg14873"/>
    </source>
</evidence>
<evidence type="ECO:0000313" key="3">
    <source>
        <dbReference type="Proteomes" id="UP000887574"/>
    </source>
</evidence>
<reference evidence="4" key="1">
    <citation type="submission" date="2022-11" db="UniProtKB">
        <authorList>
            <consortium name="WormBaseParasite"/>
        </authorList>
    </citation>
    <scope>IDENTIFICATION</scope>
</reference>
<feature type="compositionally biased region" description="Basic and acidic residues" evidence="1">
    <location>
        <begin position="117"/>
        <end position="126"/>
    </location>
</feature>
<keyword evidence="2" id="KW-0472">Membrane</keyword>
<keyword evidence="2" id="KW-1133">Transmembrane helix</keyword>
<organism evidence="3 4">
    <name type="scientific">Ditylenchus dipsaci</name>
    <dbReference type="NCBI Taxonomy" id="166011"/>
    <lineage>
        <taxon>Eukaryota</taxon>
        <taxon>Metazoa</taxon>
        <taxon>Ecdysozoa</taxon>
        <taxon>Nematoda</taxon>
        <taxon>Chromadorea</taxon>
        <taxon>Rhabditida</taxon>
        <taxon>Tylenchina</taxon>
        <taxon>Tylenchomorpha</taxon>
        <taxon>Sphaerularioidea</taxon>
        <taxon>Anguinidae</taxon>
        <taxon>Anguininae</taxon>
        <taxon>Ditylenchus</taxon>
    </lineage>
</organism>
<dbReference type="AlphaFoldDB" id="A0A915D2Z0"/>
<keyword evidence="3" id="KW-1185">Reference proteome</keyword>
<protein>
    <submittedName>
        <fullName evidence="4">ATP synthase F0 subunit 8</fullName>
    </submittedName>
</protein>